<evidence type="ECO:0000313" key="9">
    <source>
        <dbReference type="Proteomes" id="UP001381693"/>
    </source>
</evidence>
<feature type="region of interest" description="Disordered" evidence="6">
    <location>
        <begin position="32"/>
        <end position="121"/>
    </location>
</feature>
<dbReference type="SUPFAM" id="SSF57667">
    <property type="entry name" value="beta-beta-alpha zinc fingers"/>
    <property type="match status" value="5"/>
</dbReference>
<dbReference type="GO" id="GO:0008270">
    <property type="term" value="F:zinc ion binding"/>
    <property type="evidence" value="ECO:0007669"/>
    <property type="project" value="UniProtKB-KW"/>
</dbReference>
<evidence type="ECO:0000256" key="6">
    <source>
        <dbReference type="SAM" id="MobiDB-lite"/>
    </source>
</evidence>
<reference evidence="8 9" key="1">
    <citation type="submission" date="2023-11" db="EMBL/GenBank/DDBJ databases">
        <title>Halocaridina rubra genome assembly.</title>
        <authorList>
            <person name="Smith C."/>
        </authorList>
    </citation>
    <scope>NUCLEOTIDE SEQUENCE [LARGE SCALE GENOMIC DNA]</scope>
    <source>
        <strain evidence="8">EP-1</strain>
        <tissue evidence="8">Whole</tissue>
    </source>
</reference>
<feature type="region of interest" description="Disordered" evidence="6">
    <location>
        <begin position="482"/>
        <end position="531"/>
    </location>
</feature>
<proteinExistence type="predicted"/>
<feature type="compositionally biased region" description="Polar residues" evidence="6">
    <location>
        <begin position="1002"/>
        <end position="1011"/>
    </location>
</feature>
<feature type="compositionally biased region" description="Basic and acidic residues" evidence="6">
    <location>
        <begin position="53"/>
        <end position="62"/>
    </location>
</feature>
<dbReference type="GO" id="GO:0000978">
    <property type="term" value="F:RNA polymerase II cis-regulatory region sequence-specific DNA binding"/>
    <property type="evidence" value="ECO:0007669"/>
    <property type="project" value="TreeGrafter"/>
</dbReference>
<keyword evidence="3 5" id="KW-0863">Zinc-finger</keyword>
<feature type="region of interest" description="Disordered" evidence="6">
    <location>
        <begin position="1112"/>
        <end position="1175"/>
    </location>
</feature>
<feature type="region of interest" description="Disordered" evidence="6">
    <location>
        <begin position="1204"/>
        <end position="1228"/>
    </location>
</feature>
<accession>A0AAN8WDU7</accession>
<dbReference type="Gene3D" id="3.30.160.60">
    <property type="entry name" value="Classic Zinc Finger"/>
    <property type="match status" value="10"/>
</dbReference>
<dbReference type="GO" id="GO:0005634">
    <property type="term" value="C:nucleus"/>
    <property type="evidence" value="ECO:0007669"/>
    <property type="project" value="TreeGrafter"/>
</dbReference>
<feature type="compositionally biased region" description="Basic and acidic residues" evidence="6">
    <location>
        <begin position="816"/>
        <end position="827"/>
    </location>
</feature>
<feature type="domain" description="C2H2-type" evidence="7">
    <location>
        <begin position="1234"/>
        <end position="1261"/>
    </location>
</feature>
<feature type="compositionally biased region" description="Polar residues" evidence="6">
    <location>
        <begin position="1078"/>
        <end position="1095"/>
    </location>
</feature>
<organism evidence="8 9">
    <name type="scientific">Halocaridina rubra</name>
    <name type="common">Hawaiian red shrimp</name>
    <dbReference type="NCBI Taxonomy" id="373956"/>
    <lineage>
        <taxon>Eukaryota</taxon>
        <taxon>Metazoa</taxon>
        <taxon>Ecdysozoa</taxon>
        <taxon>Arthropoda</taxon>
        <taxon>Crustacea</taxon>
        <taxon>Multicrustacea</taxon>
        <taxon>Malacostraca</taxon>
        <taxon>Eumalacostraca</taxon>
        <taxon>Eucarida</taxon>
        <taxon>Decapoda</taxon>
        <taxon>Pleocyemata</taxon>
        <taxon>Caridea</taxon>
        <taxon>Atyoidea</taxon>
        <taxon>Atyidae</taxon>
        <taxon>Halocaridina</taxon>
    </lineage>
</organism>
<dbReference type="Proteomes" id="UP001381693">
    <property type="component" value="Unassembled WGS sequence"/>
</dbReference>
<feature type="domain" description="C2H2-type" evidence="7">
    <location>
        <begin position="577"/>
        <end position="604"/>
    </location>
</feature>
<feature type="domain" description="C2H2-type" evidence="7">
    <location>
        <begin position="549"/>
        <end position="576"/>
    </location>
</feature>
<protein>
    <recommendedName>
        <fullName evidence="7">C2H2-type domain-containing protein</fullName>
    </recommendedName>
</protein>
<keyword evidence="1" id="KW-0479">Metal-binding</keyword>
<evidence type="ECO:0000256" key="1">
    <source>
        <dbReference type="ARBA" id="ARBA00022723"/>
    </source>
</evidence>
<feature type="compositionally biased region" description="Acidic residues" evidence="6">
    <location>
        <begin position="828"/>
        <end position="841"/>
    </location>
</feature>
<evidence type="ECO:0000259" key="7">
    <source>
        <dbReference type="PROSITE" id="PS50157"/>
    </source>
</evidence>
<feature type="compositionally biased region" description="Basic and acidic residues" evidence="6">
    <location>
        <begin position="988"/>
        <end position="998"/>
    </location>
</feature>
<feature type="domain" description="C2H2-type" evidence="7">
    <location>
        <begin position="605"/>
        <end position="633"/>
    </location>
</feature>
<dbReference type="FunFam" id="3.30.160.60:FF:000100">
    <property type="entry name" value="Zinc finger 45-like"/>
    <property type="match status" value="1"/>
</dbReference>
<feature type="compositionally biased region" description="Low complexity" evidence="6">
    <location>
        <begin position="792"/>
        <end position="802"/>
    </location>
</feature>
<evidence type="ECO:0000256" key="2">
    <source>
        <dbReference type="ARBA" id="ARBA00022737"/>
    </source>
</evidence>
<feature type="domain" description="C2H2-type" evidence="7">
    <location>
        <begin position="418"/>
        <end position="445"/>
    </location>
</feature>
<feature type="compositionally biased region" description="Acidic residues" evidence="6">
    <location>
        <begin position="1123"/>
        <end position="1172"/>
    </location>
</feature>
<feature type="region of interest" description="Disordered" evidence="6">
    <location>
        <begin position="1060"/>
        <end position="1095"/>
    </location>
</feature>
<dbReference type="PANTHER" id="PTHR46451:SF1">
    <property type="entry name" value="RAS-RESPONSIVE ELEMENT-BINDING PROTEIN 1"/>
    <property type="match status" value="1"/>
</dbReference>
<feature type="region of interest" description="Disordered" evidence="6">
    <location>
        <begin position="229"/>
        <end position="276"/>
    </location>
</feature>
<evidence type="ECO:0000256" key="5">
    <source>
        <dbReference type="PROSITE-ProRule" id="PRU00042"/>
    </source>
</evidence>
<dbReference type="SMART" id="SM00355">
    <property type="entry name" value="ZnF_C2H2"/>
    <property type="match status" value="18"/>
</dbReference>
<comment type="caution">
    <text evidence="8">The sequence shown here is derived from an EMBL/GenBank/DDBJ whole genome shotgun (WGS) entry which is preliminary data.</text>
</comment>
<dbReference type="InterPro" id="IPR013087">
    <property type="entry name" value="Znf_C2H2_type"/>
</dbReference>
<feature type="domain" description="C2H2-type" evidence="7">
    <location>
        <begin position="206"/>
        <end position="233"/>
    </location>
</feature>
<sequence length="1483" mass="164793">MVVSTEEYRHKIFGVIPSPDHTTIYCETDMAAATASPEPKGTLTPPGSSPLRAEYDPSKDSSHNSTPPSPEAPPTPDSAHMATELTNQSAERLQQTNDSSKSHSSANQEPLSGAKKRKAAKVHKVEMECGSEGEGDIGITGTLICPVCQEELPNQHEFTQHIRKHNHVIESDNGTKVYCCGICNKQLSSNSSLDRHMLVHSGERPFRCHICGTHFTTNGNMHRHIRGHLRNVSGSSGGGTGSDTGDSDLASEEGNSTLPRKRPIEEENLVPNKVPRLNTSEIEGEELACPACGVEQPSQHALEQHVENIHPEYQVACTKCQVGFKNYRGLHLHNSMVHPATSSSPPQVDLTLTDFSSPKFPLIAKGICEASSRQRDLPNEGFGPHQCHLCRITFPCVEACHMHMREHTAASTTTASPMKCHRCDVQFSSFPEYVQHQQRHVCEEPQPRKESFLAVLDLLNKQNRDTAASNVASFLAGGYKPPLGLPPPGQHSPAPADSAKASPEHPTPSRIAAATASSANNSSMPSGLGMSHDEQFAREYRDMKLNGQYPCRLCQEIFANLRKLKSHNLVHMVAPPYRCNLCSFYSNDKNTLKEHMKSHKGDTPYECNICNLAFTTKANCERHIKNIHGRQSRDEIKGCMSFNPQEDGGSTDHAMETVCHICHIDCKARSVLRDHIRSSHPEGMTKPFSCKLCGANFSSENDVMRHVIQHHPEAASGATLESLVANRSAMEDHHDLTPVESLLNFSKLAMTVPIANSNPPPPPALSIAFSHKPTIPTNLVPPQPPTPTIEASITPSSSINTSNEDDAPLDLSISKKIQENSEIKEDYNDADEELDEEVDVESDVKIEQTEPEDLSKPRKEDSDDSDIETPSESMPESTTTDVLKIPKPPFPLGSMYHQALPLCSPFSAPQYPFLMHHYGRLHPVPNFDNAFIEEYQKEFKRGLQLTSGGGLLSATGAFLPNSSSSFPLSALALAAAHRDPLRVPRPDLRTAEVKHDDGISDSPGNSHSINKSGEEDVMHFTMRNSVLMKKPKQRRYRTERPWRCDLCDKGFTLRSNMERHMKQQHPDIWQQRPRGLSAQRQDVSNAATVNSESAHTISKAVREQLINKFEKESEEKMIKDPESKEEDENDLIIDDYSEEKPGEEEDDEEEEEEEEEDEDCEEDDEDYEDDENDRCQEDNSVDLASVKTLLSTASNQSFPFFGSEGEEDCCGENDSSNASGDVKRSAYSSAPQKQKCPFCQRKFPWSSSLVRHIRTHTGQKPYLCPVCHFPFTTKSNCDRHLLRKHPDSPHTLGGDRPYRCAKCPGAAFTSLESLKKHEMFKHEKASDTAVLRDDSRPFRCHVCEVPLATREAALHHLNEAHPEQNIVATDTITSENNNEKLPLPDSTTTDRVSCMFCLQRCWSLAELKQHVNTQHRRGMSEDSEVDECLTIPLSVKPEIKDESKEESEGTDFISNLLGTKRAVVDHLLTSKSADDAAKLLGVR</sequence>
<feature type="domain" description="C2H2-type" evidence="7">
    <location>
        <begin position="178"/>
        <end position="205"/>
    </location>
</feature>
<name>A0AAN8WDU7_HALRR</name>
<evidence type="ECO:0000256" key="3">
    <source>
        <dbReference type="ARBA" id="ARBA00022771"/>
    </source>
</evidence>
<keyword evidence="9" id="KW-1185">Reference proteome</keyword>
<dbReference type="EMBL" id="JAXCGZ010021139">
    <property type="protein sequence ID" value="KAK7058707.1"/>
    <property type="molecule type" value="Genomic_DNA"/>
</dbReference>
<dbReference type="InterPro" id="IPR052795">
    <property type="entry name" value="RREB1"/>
</dbReference>
<feature type="compositionally biased region" description="Pro residues" evidence="6">
    <location>
        <begin position="67"/>
        <end position="76"/>
    </location>
</feature>
<feature type="compositionally biased region" description="Low complexity" evidence="6">
    <location>
        <begin position="512"/>
        <end position="523"/>
    </location>
</feature>
<evidence type="ECO:0000256" key="4">
    <source>
        <dbReference type="ARBA" id="ARBA00022833"/>
    </source>
</evidence>
<feature type="compositionally biased region" description="Low complexity" evidence="6">
    <location>
        <begin position="492"/>
        <end position="501"/>
    </location>
</feature>
<dbReference type="PANTHER" id="PTHR46451">
    <property type="entry name" value="RAS-RESPONSIVE ELEMENT-BINDING PROTEIN 1"/>
    <property type="match status" value="1"/>
</dbReference>
<feature type="compositionally biased region" description="Basic and acidic residues" evidence="6">
    <location>
        <begin position="842"/>
        <end position="861"/>
    </location>
</feature>
<feature type="compositionally biased region" description="Basic and acidic residues" evidence="6">
    <location>
        <begin position="1112"/>
        <end position="1122"/>
    </location>
</feature>
<dbReference type="PROSITE" id="PS00028">
    <property type="entry name" value="ZINC_FINGER_C2H2_1"/>
    <property type="match status" value="12"/>
</dbReference>
<feature type="region of interest" description="Disordered" evidence="6">
    <location>
        <begin position="775"/>
        <end position="884"/>
    </location>
</feature>
<gene>
    <name evidence="8" type="ORF">SK128_026001</name>
</gene>
<feature type="domain" description="C2H2-type" evidence="7">
    <location>
        <begin position="688"/>
        <end position="715"/>
    </location>
</feature>
<dbReference type="GO" id="GO:0001228">
    <property type="term" value="F:DNA-binding transcription activator activity, RNA polymerase II-specific"/>
    <property type="evidence" value="ECO:0007669"/>
    <property type="project" value="TreeGrafter"/>
</dbReference>
<dbReference type="FunFam" id="3.30.160.60:FF:000682">
    <property type="entry name" value="ras-responsive element-binding protein 1 isoform X1"/>
    <property type="match status" value="1"/>
</dbReference>
<feature type="compositionally biased region" description="Low complexity" evidence="6">
    <location>
        <begin position="870"/>
        <end position="880"/>
    </location>
</feature>
<dbReference type="PROSITE" id="PS50157">
    <property type="entry name" value="ZINC_FINGER_C2H2_2"/>
    <property type="match status" value="9"/>
</dbReference>
<keyword evidence="4" id="KW-0862">Zinc</keyword>
<feature type="domain" description="C2H2-type" evidence="7">
    <location>
        <begin position="1042"/>
        <end position="1065"/>
    </location>
</feature>
<feature type="compositionally biased region" description="Polar residues" evidence="6">
    <location>
        <begin position="84"/>
        <end position="110"/>
    </location>
</feature>
<dbReference type="InterPro" id="IPR036236">
    <property type="entry name" value="Znf_C2H2_sf"/>
</dbReference>
<keyword evidence="2" id="KW-0677">Repeat</keyword>
<dbReference type="Pfam" id="PF12874">
    <property type="entry name" value="zf-met"/>
    <property type="match status" value="1"/>
</dbReference>
<evidence type="ECO:0000313" key="8">
    <source>
        <dbReference type="EMBL" id="KAK7058707.1"/>
    </source>
</evidence>
<feature type="region of interest" description="Disordered" evidence="6">
    <location>
        <begin position="988"/>
        <end position="1012"/>
    </location>
</feature>
<dbReference type="Pfam" id="PF00096">
    <property type="entry name" value="zf-C2H2"/>
    <property type="match status" value="4"/>
</dbReference>